<protein>
    <submittedName>
        <fullName evidence="2">Uncharacterized protein</fullName>
    </submittedName>
</protein>
<dbReference type="AlphaFoldDB" id="A0A0J8TH83"/>
<evidence type="ECO:0000313" key="2">
    <source>
        <dbReference type="EMBL" id="KMU73047.1"/>
    </source>
</evidence>
<name>A0A0J8TH83_COCIT</name>
<evidence type="ECO:0000313" key="3">
    <source>
        <dbReference type="Proteomes" id="UP000054559"/>
    </source>
</evidence>
<organism evidence="2 3">
    <name type="scientific">Coccidioides immitis RMSCC 3703</name>
    <dbReference type="NCBI Taxonomy" id="454286"/>
    <lineage>
        <taxon>Eukaryota</taxon>
        <taxon>Fungi</taxon>
        <taxon>Dikarya</taxon>
        <taxon>Ascomycota</taxon>
        <taxon>Pezizomycotina</taxon>
        <taxon>Eurotiomycetes</taxon>
        <taxon>Eurotiomycetidae</taxon>
        <taxon>Onygenales</taxon>
        <taxon>Onygenaceae</taxon>
        <taxon>Coccidioides</taxon>
    </lineage>
</organism>
<dbReference type="EMBL" id="DS268236">
    <property type="protein sequence ID" value="KMU73047.1"/>
    <property type="molecule type" value="Genomic_DNA"/>
</dbReference>
<feature type="compositionally biased region" description="Basic and acidic residues" evidence="1">
    <location>
        <begin position="85"/>
        <end position="126"/>
    </location>
</feature>
<evidence type="ECO:0000256" key="1">
    <source>
        <dbReference type="SAM" id="MobiDB-lite"/>
    </source>
</evidence>
<sequence>MNISDLRTKLCKMFLNVYKLFETDRQKNNNHIFDAQKKREPAAADTINEYENGLDDLGLVDIKNINLEYIHDLTNKTSDVDGDNGDNRNNEANRDNRDDRDDKDNEDDKKSSPHVLENTEHEKARK</sequence>
<gene>
    <name evidence="2" type="ORF">CISG_09828</name>
</gene>
<proteinExistence type="predicted"/>
<reference evidence="3" key="1">
    <citation type="journal article" date="2010" name="Genome Res.">
        <title>Population genomic sequencing of Coccidioides fungi reveals recent hybridization and transposon control.</title>
        <authorList>
            <person name="Neafsey D.E."/>
            <person name="Barker B.M."/>
            <person name="Sharpton T.J."/>
            <person name="Stajich J.E."/>
            <person name="Park D.J."/>
            <person name="Whiston E."/>
            <person name="Hung C.-Y."/>
            <person name="McMahan C."/>
            <person name="White J."/>
            <person name="Sykes S."/>
            <person name="Heiman D."/>
            <person name="Young S."/>
            <person name="Zeng Q."/>
            <person name="Abouelleil A."/>
            <person name="Aftuck L."/>
            <person name="Bessette D."/>
            <person name="Brown A."/>
            <person name="FitzGerald M."/>
            <person name="Lui A."/>
            <person name="Macdonald J.P."/>
            <person name="Priest M."/>
            <person name="Orbach M.J."/>
            <person name="Galgiani J.N."/>
            <person name="Kirkland T.N."/>
            <person name="Cole G.T."/>
            <person name="Birren B.W."/>
            <person name="Henn M.R."/>
            <person name="Taylor J.W."/>
            <person name="Rounsley S.D."/>
        </authorList>
    </citation>
    <scope>NUCLEOTIDE SEQUENCE [LARGE SCALE GENOMIC DNA]</scope>
    <source>
        <strain evidence="3">RMSCC 3703</strain>
    </source>
</reference>
<dbReference type="Proteomes" id="UP000054559">
    <property type="component" value="Unassembled WGS sequence"/>
</dbReference>
<feature type="region of interest" description="Disordered" evidence="1">
    <location>
        <begin position="73"/>
        <end position="126"/>
    </location>
</feature>
<accession>A0A0J8TH83</accession>